<organism evidence="2 3">
    <name type="scientific">Phyllobacterium myrsinacearum</name>
    <dbReference type="NCBI Taxonomy" id="28101"/>
    <lineage>
        <taxon>Bacteria</taxon>
        <taxon>Pseudomonadati</taxon>
        <taxon>Pseudomonadota</taxon>
        <taxon>Alphaproteobacteria</taxon>
        <taxon>Hyphomicrobiales</taxon>
        <taxon>Phyllobacteriaceae</taxon>
        <taxon>Phyllobacterium</taxon>
    </lineage>
</organism>
<keyword evidence="3" id="KW-1185">Reference proteome</keyword>
<name>A0A839EFU9_9HYPH</name>
<reference evidence="2 3" key="1">
    <citation type="submission" date="2020-07" db="EMBL/GenBank/DDBJ databases">
        <title>Genomic Encyclopedia of Type Strains, Phase IV (KMG-V): Genome sequencing to study the core and pangenomes of soil and plant-associated prokaryotes.</title>
        <authorList>
            <person name="Whitman W."/>
        </authorList>
    </citation>
    <scope>NUCLEOTIDE SEQUENCE [LARGE SCALE GENOMIC DNA]</scope>
    <source>
        <strain evidence="2 3">AN3</strain>
    </source>
</reference>
<feature type="signal peptide" evidence="1">
    <location>
        <begin position="1"/>
        <end position="21"/>
    </location>
</feature>
<accession>A0A839EFU9</accession>
<evidence type="ECO:0000313" key="2">
    <source>
        <dbReference type="EMBL" id="MBA8879023.1"/>
    </source>
</evidence>
<proteinExistence type="predicted"/>
<evidence type="ECO:0000313" key="3">
    <source>
        <dbReference type="Proteomes" id="UP000549052"/>
    </source>
</evidence>
<dbReference type="RefSeq" id="WP_182549696.1">
    <property type="nucleotide sequence ID" value="NZ_JACGXN010000003.1"/>
</dbReference>
<sequence length="182" mass="19893">MIARLSVAGGLLILTTVLAQAEKEYDPNAVNVVDAINCKLDARQYMGFSVTLSAGDGGFKKRRWKKQESGNLFLSQYRLPSPIEVAGYKTNKIVFSANAVLAVLDVADPSKLALQEKIQNSFPGSDKFLGERELINKVEKDQDTGWTVTTRITRNISTVSSHPGKTLVGCSYDVNVKLPGEE</sequence>
<evidence type="ECO:0000256" key="1">
    <source>
        <dbReference type="SAM" id="SignalP"/>
    </source>
</evidence>
<comment type="caution">
    <text evidence="2">The sequence shown here is derived from an EMBL/GenBank/DDBJ whole genome shotgun (WGS) entry which is preliminary data.</text>
</comment>
<protein>
    <submittedName>
        <fullName evidence="2">Uncharacterized protein</fullName>
    </submittedName>
</protein>
<gene>
    <name evidence="2" type="ORF">FHW16_002741</name>
</gene>
<dbReference type="AlphaFoldDB" id="A0A839EFU9"/>
<feature type="chain" id="PRO_5032559940" evidence="1">
    <location>
        <begin position="22"/>
        <end position="182"/>
    </location>
</feature>
<keyword evidence="1" id="KW-0732">Signal</keyword>
<dbReference type="EMBL" id="JACGXN010000003">
    <property type="protein sequence ID" value="MBA8879023.1"/>
    <property type="molecule type" value="Genomic_DNA"/>
</dbReference>
<dbReference type="Proteomes" id="UP000549052">
    <property type="component" value="Unassembled WGS sequence"/>
</dbReference>